<keyword evidence="7" id="KW-1185">Reference proteome</keyword>
<dbReference type="PANTHER" id="PTHR46245">
    <property type="entry name" value="B3 DOMAIN-CONTAINING PROTEIN OS07G0563300"/>
    <property type="match status" value="1"/>
</dbReference>
<evidence type="ECO:0000256" key="4">
    <source>
        <dbReference type="SAM" id="MobiDB-lite"/>
    </source>
</evidence>
<sequence>MPGLKLSHMSAVKDGISFSVFVQIRFLGGTYGQGTFCETFHSNDAGWRNCESCKKHVHCGSMVSNEAYLLLDAVGIDCRVCVRKSLVSKNQTNKNGNGFATPSHYTNTVTKVNQSIANTSIRPSKEDGPGSKASPGPSKRKANAPGSENKHLRIENEDPIELKIIWEEAQELLRRPANPASSVVIVDGLEIEEFQEAPVLGKPTFFSTDHTGEMCQWAQCENCLKWRKLPVDALLSFKWTCSDNTWDKERASCTLPQELSEEEFAALLLTNNDSVHEYVSHSLSTVKAKIAE</sequence>
<feature type="region of interest" description="Disordered" evidence="4">
    <location>
        <begin position="118"/>
        <end position="153"/>
    </location>
</feature>
<dbReference type="PANTHER" id="PTHR46245:SF10">
    <property type="entry name" value="B3 DOMAIN-CONTAINING TRANSCRIPTION FACTOR VAL3"/>
    <property type="match status" value="1"/>
</dbReference>
<name>A0A9D5CKN5_9LILI</name>
<evidence type="ECO:0000313" key="6">
    <source>
        <dbReference type="EMBL" id="KAJ0974885.1"/>
    </source>
</evidence>
<dbReference type="AlphaFoldDB" id="A0A9D5CKN5"/>
<dbReference type="GO" id="GO:0008270">
    <property type="term" value="F:zinc ion binding"/>
    <property type="evidence" value="ECO:0007669"/>
    <property type="project" value="UniProtKB-KW"/>
</dbReference>
<keyword evidence="2" id="KW-0863">Zinc-finger</keyword>
<keyword evidence="1" id="KW-0479">Metal-binding</keyword>
<dbReference type="Gene3D" id="3.30.40.100">
    <property type="match status" value="1"/>
</dbReference>
<dbReference type="PROSITE" id="PS51050">
    <property type="entry name" value="ZF_CW"/>
    <property type="match status" value="1"/>
</dbReference>
<dbReference type="Pfam" id="PF07496">
    <property type="entry name" value="zf-CW"/>
    <property type="match status" value="1"/>
</dbReference>
<feature type="domain" description="CW-type" evidence="5">
    <location>
        <begin position="211"/>
        <end position="261"/>
    </location>
</feature>
<comment type="caution">
    <text evidence="6">The sequence shown here is derived from an EMBL/GenBank/DDBJ whole genome shotgun (WGS) entry which is preliminary data.</text>
</comment>
<gene>
    <name evidence="6" type="ORF">J5N97_016850</name>
</gene>
<dbReference type="Proteomes" id="UP001085076">
    <property type="component" value="Miscellaneous, Linkage group lg04"/>
</dbReference>
<organism evidence="6 7">
    <name type="scientific">Dioscorea zingiberensis</name>
    <dbReference type="NCBI Taxonomy" id="325984"/>
    <lineage>
        <taxon>Eukaryota</taxon>
        <taxon>Viridiplantae</taxon>
        <taxon>Streptophyta</taxon>
        <taxon>Embryophyta</taxon>
        <taxon>Tracheophyta</taxon>
        <taxon>Spermatophyta</taxon>
        <taxon>Magnoliopsida</taxon>
        <taxon>Liliopsida</taxon>
        <taxon>Dioscoreales</taxon>
        <taxon>Dioscoreaceae</taxon>
        <taxon>Dioscorea</taxon>
    </lineage>
</organism>
<keyword evidence="3" id="KW-0862">Zinc</keyword>
<accession>A0A9D5CKN5</accession>
<dbReference type="OrthoDB" id="757982at2759"/>
<evidence type="ECO:0000313" key="7">
    <source>
        <dbReference type="Proteomes" id="UP001085076"/>
    </source>
</evidence>
<dbReference type="InterPro" id="IPR011124">
    <property type="entry name" value="Znf_CW"/>
</dbReference>
<evidence type="ECO:0000256" key="1">
    <source>
        <dbReference type="ARBA" id="ARBA00022723"/>
    </source>
</evidence>
<reference evidence="6" key="1">
    <citation type="submission" date="2021-03" db="EMBL/GenBank/DDBJ databases">
        <authorList>
            <person name="Li Z."/>
            <person name="Yang C."/>
        </authorList>
    </citation>
    <scope>NUCLEOTIDE SEQUENCE</scope>
    <source>
        <strain evidence="6">Dzin_1.0</strain>
        <tissue evidence="6">Leaf</tissue>
    </source>
</reference>
<evidence type="ECO:0000256" key="3">
    <source>
        <dbReference type="ARBA" id="ARBA00022833"/>
    </source>
</evidence>
<protein>
    <recommendedName>
        <fullName evidence="5">CW-type domain-containing protein</fullName>
    </recommendedName>
</protein>
<reference evidence="6" key="2">
    <citation type="journal article" date="2022" name="Hortic Res">
        <title>The genome of Dioscorea zingiberensis sheds light on the biosynthesis, origin and evolution of the medicinally important diosgenin saponins.</title>
        <authorList>
            <person name="Li Y."/>
            <person name="Tan C."/>
            <person name="Li Z."/>
            <person name="Guo J."/>
            <person name="Li S."/>
            <person name="Chen X."/>
            <person name="Wang C."/>
            <person name="Dai X."/>
            <person name="Yang H."/>
            <person name="Song W."/>
            <person name="Hou L."/>
            <person name="Xu J."/>
            <person name="Tong Z."/>
            <person name="Xu A."/>
            <person name="Yuan X."/>
            <person name="Wang W."/>
            <person name="Yang Q."/>
            <person name="Chen L."/>
            <person name="Sun Z."/>
            <person name="Wang K."/>
            <person name="Pan B."/>
            <person name="Chen J."/>
            <person name="Bao Y."/>
            <person name="Liu F."/>
            <person name="Qi X."/>
            <person name="Gang D.R."/>
            <person name="Wen J."/>
            <person name="Li J."/>
        </authorList>
    </citation>
    <scope>NUCLEOTIDE SEQUENCE</scope>
    <source>
        <strain evidence="6">Dzin_1.0</strain>
    </source>
</reference>
<dbReference type="Pfam" id="PF25813">
    <property type="entry name" value="zf_VAL1_N"/>
    <property type="match status" value="1"/>
</dbReference>
<dbReference type="InterPro" id="IPR057743">
    <property type="entry name" value="Zfn_VAL1-3_N"/>
</dbReference>
<evidence type="ECO:0000259" key="5">
    <source>
        <dbReference type="PROSITE" id="PS51050"/>
    </source>
</evidence>
<proteinExistence type="predicted"/>
<evidence type="ECO:0000256" key="2">
    <source>
        <dbReference type="ARBA" id="ARBA00022771"/>
    </source>
</evidence>
<dbReference type="EMBL" id="JAGGNH010000004">
    <property type="protein sequence ID" value="KAJ0974885.1"/>
    <property type="molecule type" value="Genomic_DNA"/>
</dbReference>